<dbReference type="EMBL" id="BPLR01011354">
    <property type="protein sequence ID" value="GIY45991.1"/>
    <property type="molecule type" value="Genomic_DNA"/>
</dbReference>
<gene>
    <name evidence="2" type="primary">Mpp7_1</name>
    <name evidence="2" type="ORF">CEXT_790011</name>
</gene>
<dbReference type="AlphaFoldDB" id="A0AAV4TLL2"/>
<dbReference type="SMART" id="SM00569">
    <property type="entry name" value="L27"/>
    <property type="match status" value="1"/>
</dbReference>
<evidence type="ECO:0000313" key="3">
    <source>
        <dbReference type="Proteomes" id="UP001054945"/>
    </source>
</evidence>
<dbReference type="InterPro" id="IPR014775">
    <property type="entry name" value="L27_C"/>
</dbReference>
<evidence type="ECO:0000259" key="1">
    <source>
        <dbReference type="PROSITE" id="PS51022"/>
    </source>
</evidence>
<dbReference type="PROSITE" id="PS51022">
    <property type="entry name" value="L27"/>
    <property type="match status" value="1"/>
</dbReference>
<keyword evidence="3" id="KW-1185">Reference proteome</keyword>
<dbReference type="Pfam" id="PF02828">
    <property type="entry name" value="L27"/>
    <property type="match status" value="1"/>
</dbReference>
<dbReference type="GO" id="GO:0030054">
    <property type="term" value="C:cell junction"/>
    <property type="evidence" value="ECO:0007669"/>
    <property type="project" value="UniProtKB-ARBA"/>
</dbReference>
<name>A0AAV4TLL2_CAEEX</name>
<proteinExistence type="predicted"/>
<feature type="domain" description="L27" evidence="1">
    <location>
        <begin position="12"/>
        <end position="67"/>
    </location>
</feature>
<dbReference type="Gene3D" id="1.10.287.650">
    <property type="entry name" value="L27 domain"/>
    <property type="match status" value="1"/>
</dbReference>
<evidence type="ECO:0000313" key="2">
    <source>
        <dbReference type="EMBL" id="GIY45991.1"/>
    </source>
</evidence>
<reference evidence="2 3" key="1">
    <citation type="submission" date="2021-06" db="EMBL/GenBank/DDBJ databases">
        <title>Caerostris extrusa draft genome.</title>
        <authorList>
            <person name="Kono N."/>
            <person name="Arakawa K."/>
        </authorList>
    </citation>
    <scope>NUCLEOTIDE SEQUENCE [LARGE SCALE GENOMIC DNA]</scope>
</reference>
<organism evidence="2 3">
    <name type="scientific">Caerostris extrusa</name>
    <name type="common">Bark spider</name>
    <name type="synonym">Caerostris bankana</name>
    <dbReference type="NCBI Taxonomy" id="172846"/>
    <lineage>
        <taxon>Eukaryota</taxon>
        <taxon>Metazoa</taxon>
        <taxon>Ecdysozoa</taxon>
        <taxon>Arthropoda</taxon>
        <taxon>Chelicerata</taxon>
        <taxon>Arachnida</taxon>
        <taxon>Araneae</taxon>
        <taxon>Araneomorphae</taxon>
        <taxon>Entelegynae</taxon>
        <taxon>Araneoidea</taxon>
        <taxon>Araneidae</taxon>
        <taxon>Caerostris</taxon>
    </lineage>
</organism>
<accession>A0AAV4TLL2</accession>
<sequence length="104" mass="11714">MIIGTSDIIHIHDKDIERLLVSLDQICQKVDGRQADVIFLRELLQNHSLQALVLVHNRVSTYNGHQILPAVLHSCDLSEEIITSLQSSSLPEAKELISILHKPF</sequence>
<comment type="caution">
    <text evidence="2">The sequence shown here is derived from an EMBL/GenBank/DDBJ whole genome shotgun (WGS) entry which is preliminary data.</text>
</comment>
<protein>
    <submittedName>
        <fullName evidence="2">MAGUK p55 subfamily member 7</fullName>
    </submittedName>
</protein>
<dbReference type="InterPro" id="IPR004172">
    <property type="entry name" value="L27_dom"/>
</dbReference>
<dbReference type="Proteomes" id="UP001054945">
    <property type="component" value="Unassembled WGS sequence"/>
</dbReference>